<evidence type="ECO:0000313" key="7">
    <source>
        <dbReference type="Proteomes" id="UP000294937"/>
    </source>
</evidence>
<organism evidence="6 7">
    <name type="scientific">Hazenella coriacea</name>
    <dbReference type="NCBI Taxonomy" id="1179467"/>
    <lineage>
        <taxon>Bacteria</taxon>
        <taxon>Bacillati</taxon>
        <taxon>Bacillota</taxon>
        <taxon>Bacilli</taxon>
        <taxon>Bacillales</taxon>
        <taxon>Thermoactinomycetaceae</taxon>
        <taxon>Hazenella</taxon>
    </lineage>
</organism>
<evidence type="ECO:0000259" key="4">
    <source>
        <dbReference type="Pfam" id="PF00004"/>
    </source>
</evidence>
<dbReference type="InterPro" id="IPR011050">
    <property type="entry name" value="Pectin_lyase_fold/virulence"/>
</dbReference>
<name>A0A4R3LB00_9BACL</name>
<keyword evidence="7" id="KW-1185">Reference proteome</keyword>
<sequence>MAAIRVSRKLFAKYRSIQQAIQEASTGTVIEVEPGVYKEDVWIDRYVEIIGVGSRDEVIIEGQQHPTVEMGTDYAVIKNITIRQSKKTSNPAVLIHRGALVLDQCQIYSSSGPGISIVGNEAEPVIRRTTCRSKENVAVLIRSQGKILFEECEINIQSDISAILITDGNPLFRQCTITGSPGYGIFIEENGQGMFEDCNLYGFHKSPAIGVSGGNPYFLRCKVHDGNESGIVVHRGTGVFEECTLFGFGKEFPAVRVTDRAHPRFKQCTIKNCEGGAFLFEEEGRGSVEQCELFGFIDHAAITIRSGAHPHLIRTQIHDGDREAIVCYEAGKGILESCELYGFNGNMITVTYSGKLDLLRCKIENGNQHGLYFAQKAEGIIKDTVIRHFSKAAAVVVKQAADPLLVQCKIEQSRIGVEIIENGRGTFDHCMFQQIEKDVWIINESHPVIRHTKEEEGVVEVPVQQNDALLLGEPLYRLFQEMDAIVGQTAVKEKIREIIVYLDYLQDRKRLGFHTGEPYPFHALFIGPEDTGKGQIAHLYGQMLKELSLLSQGHVVSIRVSDLIGENVEETKQKCSETFEKAKGGILCLSQADRLVTSLWSSTSNQVIIERIEQELSRKSTEIALVLEGPEKELTNWVASHPRIEKQMNNHLVFTDYSPEEMAELFQHMANKEDYLVHPLAEPTLLTQMKWLWRIQEDQTRLQRVLSYLQQVKFQHSQRCAKLPKEERTREVFTTFIKEDLIIQKEGHIQPDDEDWLKKINKYSS</sequence>
<dbReference type="PRINTS" id="PR00819">
    <property type="entry name" value="CBXCFQXSUPER"/>
</dbReference>
<accession>A0A4R3LB00</accession>
<dbReference type="InterPro" id="IPR000641">
    <property type="entry name" value="CbxX/CfxQ"/>
</dbReference>
<reference evidence="6 7" key="1">
    <citation type="submission" date="2019-03" db="EMBL/GenBank/DDBJ databases">
        <title>Genomic Encyclopedia of Type Strains, Phase IV (KMG-IV): sequencing the most valuable type-strain genomes for metagenomic binning, comparative biology and taxonomic classification.</title>
        <authorList>
            <person name="Goeker M."/>
        </authorList>
    </citation>
    <scope>NUCLEOTIDE SEQUENCE [LARGE SCALE GENOMIC DNA]</scope>
    <source>
        <strain evidence="6 7">DSM 45707</strain>
    </source>
</reference>
<feature type="domain" description="Right handed beta helix" evidence="5">
    <location>
        <begin position="162"/>
        <end position="294"/>
    </location>
</feature>
<dbReference type="GO" id="GO:0006511">
    <property type="term" value="P:ubiquitin-dependent protein catabolic process"/>
    <property type="evidence" value="ECO:0007669"/>
    <property type="project" value="TreeGrafter"/>
</dbReference>
<keyword evidence="2" id="KW-0547">Nucleotide-binding</keyword>
<dbReference type="InterPro" id="IPR027417">
    <property type="entry name" value="P-loop_NTPase"/>
</dbReference>
<dbReference type="InterPro" id="IPR039448">
    <property type="entry name" value="Beta_helix"/>
</dbReference>
<feature type="domain" description="Right handed beta helix" evidence="5">
    <location>
        <begin position="348"/>
        <end position="452"/>
    </location>
</feature>
<dbReference type="EMBL" id="SMAG01000001">
    <property type="protein sequence ID" value="TCS96448.1"/>
    <property type="molecule type" value="Genomic_DNA"/>
</dbReference>
<dbReference type="InterPro" id="IPR051550">
    <property type="entry name" value="SCF-Subunits/Alg-Epimerases"/>
</dbReference>
<dbReference type="Pfam" id="PF13229">
    <property type="entry name" value="Beta_helix"/>
    <property type="match status" value="3"/>
</dbReference>
<dbReference type="Gene3D" id="2.160.20.10">
    <property type="entry name" value="Single-stranded right-handed beta-helix, Pectin lyase-like"/>
    <property type="match status" value="2"/>
</dbReference>
<dbReference type="PANTHER" id="PTHR22990">
    <property type="entry name" value="F-BOX ONLY PROTEIN"/>
    <property type="match status" value="1"/>
</dbReference>
<protein>
    <submittedName>
        <fullName evidence="6">ATPase family protein associated with various cellular activities (AAA)</fullName>
    </submittedName>
</protein>
<gene>
    <name evidence="6" type="ORF">EDD58_10181</name>
</gene>
<dbReference type="SMART" id="SM00710">
    <property type="entry name" value="PbH1"/>
    <property type="match status" value="6"/>
</dbReference>
<evidence type="ECO:0000313" key="6">
    <source>
        <dbReference type="EMBL" id="TCS96448.1"/>
    </source>
</evidence>
<keyword evidence="1" id="KW-0677">Repeat</keyword>
<dbReference type="SUPFAM" id="SSF52540">
    <property type="entry name" value="P-loop containing nucleoside triphosphate hydrolases"/>
    <property type="match status" value="1"/>
</dbReference>
<dbReference type="Gene3D" id="3.40.50.300">
    <property type="entry name" value="P-loop containing nucleotide triphosphate hydrolases"/>
    <property type="match status" value="1"/>
</dbReference>
<comment type="caution">
    <text evidence="6">The sequence shown here is derived from an EMBL/GenBank/DDBJ whole genome shotgun (WGS) entry which is preliminary data.</text>
</comment>
<dbReference type="AlphaFoldDB" id="A0A4R3LB00"/>
<dbReference type="SUPFAM" id="SSF51126">
    <property type="entry name" value="Pectin lyase-like"/>
    <property type="match status" value="2"/>
</dbReference>
<feature type="domain" description="ATPase AAA-type core" evidence="4">
    <location>
        <begin position="524"/>
        <end position="615"/>
    </location>
</feature>
<dbReference type="Gene3D" id="1.10.8.60">
    <property type="match status" value="1"/>
</dbReference>
<dbReference type="InterPro" id="IPR003959">
    <property type="entry name" value="ATPase_AAA_core"/>
</dbReference>
<evidence type="ECO:0000259" key="5">
    <source>
        <dbReference type="Pfam" id="PF13229"/>
    </source>
</evidence>
<evidence type="ECO:0000256" key="1">
    <source>
        <dbReference type="ARBA" id="ARBA00022737"/>
    </source>
</evidence>
<proteinExistence type="predicted"/>
<dbReference type="Proteomes" id="UP000294937">
    <property type="component" value="Unassembled WGS sequence"/>
</dbReference>
<evidence type="ECO:0000256" key="3">
    <source>
        <dbReference type="ARBA" id="ARBA00022840"/>
    </source>
</evidence>
<dbReference type="InterPro" id="IPR012334">
    <property type="entry name" value="Pectin_lyas_fold"/>
</dbReference>
<evidence type="ECO:0000256" key="2">
    <source>
        <dbReference type="ARBA" id="ARBA00022741"/>
    </source>
</evidence>
<dbReference type="InterPro" id="IPR006626">
    <property type="entry name" value="PbH1"/>
</dbReference>
<keyword evidence="3" id="KW-0067">ATP-binding</keyword>
<dbReference type="GO" id="GO:0005524">
    <property type="term" value="F:ATP binding"/>
    <property type="evidence" value="ECO:0007669"/>
    <property type="project" value="UniProtKB-KW"/>
</dbReference>
<dbReference type="PANTHER" id="PTHR22990:SF15">
    <property type="entry name" value="F-BOX ONLY PROTEIN 10"/>
    <property type="match status" value="1"/>
</dbReference>
<feature type="domain" description="Right handed beta helix" evidence="5">
    <location>
        <begin position="72"/>
        <end position="155"/>
    </location>
</feature>
<dbReference type="Pfam" id="PF00004">
    <property type="entry name" value="AAA"/>
    <property type="match status" value="1"/>
</dbReference>
<dbReference type="GO" id="GO:0016887">
    <property type="term" value="F:ATP hydrolysis activity"/>
    <property type="evidence" value="ECO:0007669"/>
    <property type="project" value="InterPro"/>
</dbReference>